<keyword evidence="5" id="KW-0998">Cell outer membrane</keyword>
<evidence type="ECO:0000256" key="2">
    <source>
        <dbReference type="ARBA" id="ARBA00022729"/>
    </source>
</evidence>
<protein>
    <submittedName>
        <fullName evidence="7">Lipoprotein</fullName>
    </submittedName>
</protein>
<comment type="caution">
    <text evidence="7">The sequence shown here is derived from an EMBL/GenBank/DDBJ whole genome shotgun (WGS) entry which is preliminary data.</text>
</comment>
<evidence type="ECO:0000256" key="3">
    <source>
        <dbReference type="ARBA" id="ARBA00023136"/>
    </source>
</evidence>
<keyword evidence="6 7" id="KW-0449">Lipoprotein</keyword>
<proteinExistence type="predicted"/>
<dbReference type="EMBL" id="RYFG02000101">
    <property type="protein sequence ID" value="TRW93289.1"/>
    <property type="molecule type" value="Genomic_DNA"/>
</dbReference>
<evidence type="ECO:0000313" key="7">
    <source>
        <dbReference type="EMBL" id="TRW93289.1"/>
    </source>
</evidence>
<reference evidence="7 8" key="1">
    <citation type="journal article" date="2019" name="Antonie Van Leeuwenhoek">
        <title>Description of 'Ca. Methylobacter oryzae' KRF1, a novel species from the environmentally important Methylobacter clade 2.</title>
        <authorList>
            <person name="Khatri K."/>
            <person name="Mohite J.A."/>
            <person name="Pandit P.S."/>
            <person name="Bahulikar R."/>
            <person name="Rahalkar M.C."/>
        </authorList>
    </citation>
    <scope>NUCLEOTIDE SEQUENCE [LARGE SCALE GENOMIC DNA]</scope>
    <source>
        <strain evidence="7 8">KRF1</strain>
    </source>
</reference>
<keyword evidence="8" id="KW-1185">Reference proteome</keyword>
<keyword evidence="2" id="KW-0732">Signal</keyword>
<dbReference type="InterPro" id="IPR032831">
    <property type="entry name" value="LptM_cons"/>
</dbReference>
<comment type="subcellular location">
    <subcellularLocation>
        <location evidence="1">Cell outer membrane</location>
        <topology evidence="1">Lipid-anchor</topology>
    </subcellularLocation>
</comment>
<organism evidence="7 8">
    <name type="scientific">Candidatus Methylobacter oryzae</name>
    <dbReference type="NCBI Taxonomy" id="2497749"/>
    <lineage>
        <taxon>Bacteria</taxon>
        <taxon>Pseudomonadati</taxon>
        <taxon>Pseudomonadota</taxon>
        <taxon>Gammaproteobacteria</taxon>
        <taxon>Methylococcales</taxon>
        <taxon>Methylococcaceae</taxon>
        <taxon>Methylobacter</taxon>
    </lineage>
</organism>
<evidence type="ECO:0000313" key="8">
    <source>
        <dbReference type="Proteomes" id="UP000733744"/>
    </source>
</evidence>
<evidence type="ECO:0000256" key="5">
    <source>
        <dbReference type="ARBA" id="ARBA00023237"/>
    </source>
</evidence>
<dbReference type="RefSeq" id="WP_143733222.1">
    <property type="nucleotide sequence ID" value="NZ_RYFG02000101.1"/>
</dbReference>
<keyword evidence="4" id="KW-0564">Palmitate</keyword>
<sequence>MKSYKLLVLLLLNPLIVGCGQPGPLYLPGQAAPIHVEPEPVAKPDPQSDKNK</sequence>
<keyword evidence="3" id="KW-0472">Membrane</keyword>
<dbReference type="NCBIfam" id="NF047847">
    <property type="entry name" value="SS_mature_LptM"/>
    <property type="match status" value="1"/>
</dbReference>
<evidence type="ECO:0000256" key="1">
    <source>
        <dbReference type="ARBA" id="ARBA00004459"/>
    </source>
</evidence>
<accession>A0ABY3C9Q3</accession>
<evidence type="ECO:0000256" key="6">
    <source>
        <dbReference type="ARBA" id="ARBA00023288"/>
    </source>
</evidence>
<evidence type="ECO:0000256" key="4">
    <source>
        <dbReference type="ARBA" id="ARBA00023139"/>
    </source>
</evidence>
<name>A0ABY3C9Q3_9GAMM</name>
<dbReference type="PROSITE" id="PS51257">
    <property type="entry name" value="PROKAR_LIPOPROTEIN"/>
    <property type="match status" value="1"/>
</dbReference>
<gene>
    <name evidence="7" type="ORF">EKO24_012610</name>
</gene>
<dbReference type="Proteomes" id="UP000733744">
    <property type="component" value="Unassembled WGS sequence"/>
</dbReference>